<reference evidence="2" key="2">
    <citation type="submission" date="2022-10" db="EMBL/GenBank/DDBJ databases">
        <authorList>
            <person name="Ngo T.-E."/>
        </authorList>
    </citation>
    <scope>NUCLEOTIDE SEQUENCE</scope>
    <source>
        <strain evidence="2">JHB</strain>
    </source>
</reference>
<evidence type="ECO:0000313" key="2">
    <source>
        <dbReference type="EMBL" id="WAN69647.1"/>
    </source>
</evidence>
<feature type="region of interest" description="Disordered" evidence="1">
    <location>
        <begin position="59"/>
        <end position="78"/>
    </location>
</feature>
<protein>
    <submittedName>
        <fullName evidence="2">Uncharacterized protein</fullName>
    </submittedName>
</protein>
<accession>A0A9Q9SU30</accession>
<dbReference type="AlphaFoldDB" id="A0A9Q9SU30"/>
<gene>
    <name evidence="2" type="ORF">BJP36_36775</name>
</gene>
<proteinExistence type="predicted"/>
<reference evidence="2" key="1">
    <citation type="journal article" date="2017" name="Proc. Natl. Acad. Sci. U.S.A.">
        <title>Comparative genomics uncovers the prolific and distinctive metabolic potential of the cyanobacterial genus Moorea.</title>
        <authorList>
            <person name="Leao T."/>
            <person name="Castelao G."/>
            <person name="Korobeynikov A."/>
            <person name="Monroe E.A."/>
            <person name="Podell S."/>
            <person name="Glukhov E."/>
            <person name="Allen E.E."/>
            <person name="Gerwick W.H."/>
            <person name="Gerwick L."/>
        </authorList>
    </citation>
    <scope>NUCLEOTIDE SEQUENCE</scope>
    <source>
        <strain evidence="2">JHB</strain>
    </source>
</reference>
<sequence>MPFWPRDRVQPTLRERQRRTTFNQITLTFWPRDRVQPSTLQPNNLGLLATRSRSTLQPNNLGLLATRSRSTFNPSTND</sequence>
<feature type="compositionally biased region" description="Polar residues" evidence="1">
    <location>
        <begin position="67"/>
        <end position="78"/>
    </location>
</feature>
<dbReference type="EMBL" id="CP017708">
    <property type="protein sequence ID" value="WAN69647.1"/>
    <property type="molecule type" value="Genomic_DNA"/>
</dbReference>
<evidence type="ECO:0000256" key="1">
    <source>
        <dbReference type="SAM" id="MobiDB-lite"/>
    </source>
</evidence>
<dbReference type="Proteomes" id="UP000176944">
    <property type="component" value="Chromosome"/>
</dbReference>
<organism evidence="2">
    <name type="scientific">Moorena producens (strain JHB)</name>
    <dbReference type="NCBI Taxonomy" id="1454205"/>
    <lineage>
        <taxon>Bacteria</taxon>
        <taxon>Bacillati</taxon>
        <taxon>Cyanobacteriota</taxon>
        <taxon>Cyanophyceae</taxon>
        <taxon>Coleofasciculales</taxon>
        <taxon>Coleofasciculaceae</taxon>
        <taxon>Moorena</taxon>
    </lineage>
</organism>
<name>A0A9Q9SU30_MOOP1</name>